<dbReference type="EMBL" id="JAGJCB010000002">
    <property type="protein sequence ID" value="MBP0902774.1"/>
    <property type="molecule type" value="Genomic_DNA"/>
</dbReference>
<evidence type="ECO:0000256" key="1">
    <source>
        <dbReference type="SAM" id="SignalP"/>
    </source>
</evidence>
<accession>A0ABS4BQB1</accession>
<evidence type="ECO:0000313" key="3">
    <source>
        <dbReference type="Proteomes" id="UP000670776"/>
    </source>
</evidence>
<sequence>MKNVINNSKKGFLMVTLFATLLSFANEGSFSTIKDDAKKTALTLTNVKAGNQLYIKDANGVILYNELIQKSGIYAKGFDLTSLPEGEYVFELDKDLETTTIPFTVSFKNIVINRNKETTSYKPYMSQKGNLLFVSKLSPNLGAVKISVYADNNNDYELLHSEKIEGLQSVERAYKLEKGNYKIVINSDNKEFTKFINN</sequence>
<feature type="signal peptide" evidence="1">
    <location>
        <begin position="1"/>
        <end position="25"/>
    </location>
</feature>
<keyword evidence="3" id="KW-1185">Reference proteome</keyword>
<keyword evidence="1" id="KW-0732">Signal</keyword>
<organism evidence="2 3">
    <name type="scientific">Mariniflexile gromovii</name>
    <dbReference type="NCBI Taxonomy" id="362523"/>
    <lineage>
        <taxon>Bacteria</taxon>
        <taxon>Pseudomonadati</taxon>
        <taxon>Bacteroidota</taxon>
        <taxon>Flavobacteriia</taxon>
        <taxon>Flavobacteriales</taxon>
        <taxon>Flavobacteriaceae</taxon>
        <taxon>Mariniflexile</taxon>
    </lineage>
</organism>
<reference evidence="2 3" key="1">
    <citation type="submission" date="2021-04" db="EMBL/GenBank/DDBJ databases">
        <title>Mariniflexile gromovii gen. nov., sp. nov., a gliding bacterium isolated from the sea urchin Strongylocentrotus intermedius.</title>
        <authorList>
            <person name="Ko S."/>
            <person name="Le V."/>
            <person name="Ahn C.-Y."/>
            <person name="Oh H.-M."/>
        </authorList>
    </citation>
    <scope>NUCLEOTIDE SEQUENCE [LARGE SCALE GENOMIC DNA]</scope>
    <source>
        <strain evidence="2 3">KCTC 12570</strain>
    </source>
</reference>
<evidence type="ECO:0008006" key="4">
    <source>
        <dbReference type="Google" id="ProtNLM"/>
    </source>
</evidence>
<gene>
    <name evidence="2" type="ORF">J8H85_02940</name>
</gene>
<comment type="caution">
    <text evidence="2">The sequence shown here is derived from an EMBL/GenBank/DDBJ whole genome shotgun (WGS) entry which is preliminary data.</text>
</comment>
<protein>
    <recommendedName>
        <fullName evidence="4">Secreted protein (Por secretion system target)</fullName>
    </recommendedName>
</protein>
<dbReference type="Proteomes" id="UP000670776">
    <property type="component" value="Unassembled WGS sequence"/>
</dbReference>
<name>A0ABS4BQB1_9FLAO</name>
<dbReference type="RefSeq" id="WP_209652522.1">
    <property type="nucleotide sequence ID" value="NZ_JAGJCB010000002.1"/>
</dbReference>
<proteinExistence type="predicted"/>
<evidence type="ECO:0000313" key="2">
    <source>
        <dbReference type="EMBL" id="MBP0902774.1"/>
    </source>
</evidence>
<feature type="chain" id="PRO_5047329800" description="Secreted protein (Por secretion system target)" evidence="1">
    <location>
        <begin position="26"/>
        <end position="198"/>
    </location>
</feature>